<sequence length="211" mass="24768">MDINKQIDQLIGVTESYKAPEKLLEIVLDYHRLKKVTLEMLKAHNYKMDYDWFHEYFQSEHADRKNNKQDFTPNSIGNLLIRLNRKTEGIIYEPACGTGGIIIQNWNVAREQYGILHFNPNDRLYICEELTDRTIPFLLFNLALRGVNAIVVQCDALTRKAKTFYHVFNENNDFMEISEVSKIEPFHAKKVLGEFGLVYYLDEEKEGEKIE</sequence>
<evidence type="ECO:0000313" key="3">
    <source>
        <dbReference type="Proteomes" id="UP000002975"/>
    </source>
</evidence>
<organism evidence="2 3">
    <name type="scientific">Fusobacterium gonidiaformans 3-1-5R</name>
    <dbReference type="NCBI Taxonomy" id="469605"/>
    <lineage>
        <taxon>Bacteria</taxon>
        <taxon>Fusobacteriati</taxon>
        <taxon>Fusobacteriota</taxon>
        <taxon>Fusobacteriia</taxon>
        <taxon>Fusobacteriales</taxon>
        <taxon>Fusobacteriaceae</taxon>
        <taxon>Fusobacterium</taxon>
    </lineage>
</organism>
<dbReference type="Pfam" id="PF02384">
    <property type="entry name" value="N6_Mtase"/>
    <property type="match status" value="1"/>
</dbReference>
<dbReference type="GO" id="GO:0008170">
    <property type="term" value="F:N-methyltransferase activity"/>
    <property type="evidence" value="ECO:0007669"/>
    <property type="project" value="InterPro"/>
</dbReference>
<dbReference type="InterPro" id="IPR003356">
    <property type="entry name" value="DNA_methylase_A-5"/>
</dbReference>
<gene>
    <name evidence="2" type="ORF">FSBG_00182</name>
</gene>
<dbReference type="Proteomes" id="UP000002975">
    <property type="component" value="Unassembled WGS sequence"/>
</dbReference>
<dbReference type="InterPro" id="IPR029063">
    <property type="entry name" value="SAM-dependent_MTases_sf"/>
</dbReference>
<dbReference type="GO" id="GO:0003677">
    <property type="term" value="F:DNA binding"/>
    <property type="evidence" value="ECO:0007669"/>
    <property type="project" value="InterPro"/>
</dbReference>
<dbReference type="BioCyc" id="FSP469605-HMP:GTSP-184-MONOMER"/>
<protein>
    <recommendedName>
        <fullName evidence="1">DNA methylase adenine-specific domain-containing protein</fullName>
    </recommendedName>
</protein>
<dbReference type="AlphaFoldDB" id="E5BF04"/>
<evidence type="ECO:0000259" key="1">
    <source>
        <dbReference type="Pfam" id="PF02384"/>
    </source>
</evidence>
<feature type="domain" description="DNA methylase adenine-specific" evidence="1">
    <location>
        <begin position="54"/>
        <end position="160"/>
    </location>
</feature>
<name>E5BF04_9FUSO</name>
<keyword evidence="3" id="KW-1185">Reference proteome</keyword>
<dbReference type="Gene3D" id="3.40.50.150">
    <property type="entry name" value="Vaccinia Virus protein VP39"/>
    <property type="match status" value="1"/>
</dbReference>
<dbReference type="EMBL" id="GG657971">
    <property type="protein sequence ID" value="EFS20685.1"/>
    <property type="molecule type" value="Genomic_DNA"/>
</dbReference>
<dbReference type="SUPFAM" id="SSF53335">
    <property type="entry name" value="S-adenosyl-L-methionine-dependent methyltransferases"/>
    <property type="match status" value="1"/>
</dbReference>
<evidence type="ECO:0000313" key="2">
    <source>
        <dbReference type="EMBL" id="EFS20685.1"/>
    </source>
</evidence>
<dbReference type="RefSeq" id="WP_008800764.1">
    <property type="nucleotide sequence ID" value="NZ_GG657971.1"/>
</dbReference>
<accession>E5BF04</accession>
<proteinExistence type="predicted"/>
<reference evidence="2 3" key="1">
    <citation type="submission" date="2009-02" db="EMBL/GenBank/DDBJ databases">
        <title>The Genome Sequence of Fusobacterium sp. 3_1_5R.</title>
        <authorList>
            <consortium name="The Broad Institute Genome Sequencing Platform"/>
            <person name="Ward D."/>
            <person name="Young S.K."/>
            <person name="Kodira C.D."/>
            <person name="Zeng Q."/>
            <person name="Koehrsen M."/>
            <person name="Alvarado L."/>
            <person name="Berlin A."/>
            <person name="Borenstein D."/>
            <person name="Chen Z."/>
            <person name="Engels R."/>
            <person name="Freedman E."/>
            <person name="Gellesch M."/>
            <person name="Goldberg J."/>
            <person name="Griggs A."/>
            <person name="Gujja S."/>
            <person name="Heiman D."/>
            <person name="Hepburn T."/>
            <person name="Howarth C."/>
            <person name="Jen D."/>
            <person name="Larson L."/>
            <person name="Lewis B."/>
            <person name="Mehta T."/>
            <person name="Park D."/>
            <person name="Pearson M."/>
            <person name="Roberts A."/>
            <person name="Saif S."/>
            <person name="Shea T."/>
            <person name="Shenoy N."/>
            <person name="Sisk P."/>
            <person name="Stolte C."/>
            <person name="Sykes S."/>
            <person name="Walk T."/>
            <person name="White J."/>
            <person name="Yandava C."/>
            <person name="Allen-Vercoe E."/>
            <person name="Strauss J."/>
            <person name="Ambrose C."/>
            <person name="Lander E."/>
            <person name="Nusbaum C."/>
            <person name="Galagan J."/>
            <person name="Birren B."/>
        </authorList>
    </citation>
    <scope>NUCLEOTIDE SEQUENCE [LARGE SCALE GENOMIC DNA]</scope>
    <source>
        <strain evidence="2 3">3_1_5R</strain>
    </source>
</reference>
<dbReference type="HOGENOM" id="CLU_064056_0_0_0"/>
<dbReference type="OrthoDB" id="9814572at2"/>